<feature type="compositionally biased region" description="Low complexity" evidence="1">
    <location>
        <begin position="414"/>
        <end position="430"/>
    </location>
</feature>
<organism evidence="2 3">
    <name type="scientific">Glutinoglossum americanum</name>
    <dbReference type="NCBI Taxonomy" id="1670608"/>
    <lineage>
        <taxon>Eukaryota</taxon>
        <taxon>Fungi</taxon>
        <taxon>Dikarya</taxon>
        <taxon>Ascomycota</taxon>
        <taxon>Pezizomycotina</taxon>
        <taxon>Geoglossomycetes</taxon>
        <taxon>Geoglossales</taxon>
        <taxon>Geoglossaceae</taxon>
        <taxon>Glutinoglossum</taxon>
    </lineage>
</organism>
<protein>
    <recommendedName>
        <fullName evidence="4">Cyclin-like protein</fullName>
    </recommendedName>
</protein>
<dbReference type="InterPro" id="IPR013922">
    <property type="entry name" value="Cyclin_PHO80-like"/>
</dbReference>
<name>A0A9P8IAQ6_9PEZI</name>
<feature type="compositionally biased region" description="Basic and acidic residues" evidence="1">
    <location>
        <begin position="114"/>
        <end position="130"/>
    </location>
</feature>
<dbReference type="GO" id="GO:0019901">
    <property type="term" value="F:protein kinase binding"/>
    <property type="evidence" value="ECO:0007669"/>
    <property type="project" value="InterPro"/>
</dbReference>
<dbReference type="GO" id="GO:0000307">
    <property type="term" value="C:cyclin-dependent protein kinase holoenzyme complex"/>
    <property type="evidence" value="ECO:0007669"/>
    <property type="project" value="TreeGrafter"/>
</dbReference>
<dbReference type="OrthoDB" id="244495at2759"/>
<dbReference type="Gene3D" id="1.10.472.10">
    <property type="entry name" value="Cyclin-like"/>
    <property type="match status" value="1"/>
</dbReference>
<evidence type="ECO:0000313" key="3">
    <source>
        <dbReference type="Proteomes" id="UP000698800"/>
    </source>
</evidence>
<reference evidence="2" key="1">
    <citation type="submission" date="2021-03" db="EMBL/GenBank/DDBJ databases">
        <title>Comparative genomics and phylogenomic investigation of the class Geoglossomycetes provide insights into ecological specialization and systematics.</title>
        <authorList>
            <person name="Melie T."/>
            <person name="Pirro S."/>
            <person name="Miller A.N."/>
            <person name="Quandt A."/>
        </authorList>
    </citation>
    <scope>NUCLEOTIDE SEQUENCE</scope>
    <source>
        <strain evidence="2">GBOQ0MN5Z8</strain>
    </source>
</reference>
<feature type="region of interest" description="Disordered" evidence="1">
    <location>
        <begin position="408"/>
        <end position="430"/>
    </location>
</feature>
<proteinExistence type="predicted"/>
<dbReference type="EMBL" id="JAGHQL010000048">
    <property type="protein sequence ID" value="KAH0542699.1"/>
    <property type="molecule type" value="Genomic_DNA"/>
</dbReference>
<dbReference type="Proteomes" id="UP000698800">
    <property type="component" value="Unassembled WGS sequence"/>
</dbReference>
<dbReference type="Pfam" id="PF08613">
    <property type="entry name" value="Cyclin"/>
    <property type="match status" value="1"/>
</dbReference>
<feature type="compositionally biased region" description="Polar residues" evidence="1">
    <location>
        <begin position="371"/>
        <end position="380"/>
    </location>
</feature>
<dbReference type="CDD" id="cd20557">
    <property type="entry name" value="CYCLIN_ScPCL1-like"/>
    <property type="match status" value="1"/>
</dbReference>
<evidence type="ECO:0008006" key="4">
    <source>
        <dbReference type="Google" id="ProtNLM"/>
    </source>
</evidence>
<evidence type="ECO:0000313" key="2">
    <source>
        <dbReference type="EMBL" id="KAH0542699.1"/>
    </source>
</evidence>
<dbReference type="AlphaFoldDB" id="A0A9P8IAQ6"/>
<feature type="region of interest" description="Disordered" evidence="1">
    <location>
        <begin position="371"/>
        <end position="392"/>
    </location>
</feature>
<gene>
    <name evidence="2" type="ORF">FGG08_002933</name>
</gene>
<dbReference type="GO" id="GO:0016538">
    <property type="term" value="F:cyclin-dependent protein serine/threonine kinase regulator activity"/>
    <property type="evidence" value="ECO:0007669"/>
    <property type="project" value="TreeGrafter"/>
</dbReference>
<dbReference type="PANTHER" id="PTHR15615:SF27">
    <property type="entry name" value="PHO85 CYCLIN CLG1"/>
    <property type="match status" value="1"/>
</dbReference>
<dbReference type="GO" id="GO:0005634">
    <property type="term" value="C:nucleus"/>
    <property type="evidence" value="ECO:0007669"/>
    <property type="project" value="TreeGrafter"/>
</dbReference>
<accession>A0A9P8IAQ6</accession>
<evidence type="ECO:0000256" key="1">
    <source>
        <dbReference type="SAM" id="MobiDB-lite"/>
    </source>
</evidence>
<dbReference type="PANTHER" id="PTHR15615">
    <property type="match status" value="1"/>
</dbReference>
<sequence>MPPTPPEYLPAYAATGSGGMQVNQLPPYKAHPGMRMRHDKRGYEYLEPYDQASAFAPPPPMMYHQPPAYPGAPAPGIGHQNHMYGAPITAPVLPPIRMPDRSVLDEAATQHQQHHQDRLPRHEQPKEEKPVGGVSAKLDYEMDQMSEYVAEMSQGMYALYMTRICLADIDIIRSVQPGSPVPPAFRKFVSQILSSTRLPCATILLGLYYLNTRITMLSANGQFSQPNKAGSQVYRMLTVSLLLASKFLDDNTFQNRSWSEVSSISVTELNTLEIEWLVAIKWKLMLGPEEQKGFTVWQDHWDAWRNRASSKVPIAPKLAPLDTSIQRQQSKVFPSTPLYPSHYTGAPVSSMSVEAQPAHLTPSLFDQSAWSYARSNTERSPPSAPETGPNTPEYFGWSPYHLPSHAPPQYSMRPVPGSSHSSHIPSQPPSYHHTPYAQYYSHHSPWHGAGCGCAYCGRPNDSYFMASGFGPQTVVG</sequence>
<keyword evidence="3" id="KW-1185">Reference proteome</keyword>
<feature type="region of interest" description="Disordered" evidence="1">
    <location>
        <begin position="105"/>
        <end position="132"/>
    </location>
</feature>
<comment type="caution">
    <text evidence="2">The sequence shown here is derived from an EMBL/GenBank/DDBJ whole genome shotgun (WGS) entry which is preliminary data.</text>
</comment>